<proteinExistence type="predicted"/>
<sequence>MSLAKNIFAMLLVTGSLWGCSLNQSQKEGQPGSLAGSNWLVESIDGKPVLTDSEITISFAEEGRVYGSSSCNRYNGGWHIQGQELEFTHMASTRMACPDSLMQQETRFLQVLNDVARYQVAGDGRLMLETSEGMTITAVASGKAE</sequence>
<dbReference type="OrthoDB" id="5348860at2"/>
<dbReference type="EMBL" id="PXNP01000104">
    <property type="protein sequence ID" value="PSF05218.1"/>
    <property type="molecule type" value="Genomic_DNA"/>
</dbReference>
<dbReference type="Gene3D" id="2.40.128.270">
    <property type="match status" value="1"/>
</dbReference>
<evidence type="ECO:0000259" key="1">
    <source>
        <dbReference type="Pfam" id="PF03724"/>
    </source>
</evidence>
<keyword evidence="3" id="KW-1185">Reference proteome</keyword>
<dbReference type="PANTHER" id="PTHR35535">
    <property type="entry name" value="HEAT SHOCK PROTEIN HSLJ"/>
    <property type="match status" value="1"/>
</dbReference>
<dbReference type="InterPro" id="IPR038670">
    <property type="entry name" value="HslJ-like_sf"/>
</dbReference>
<gene>
    <name evidence="2" type="ORF">C7H09_16600</name>
</gene>
<dbReference type="InterPro" id="IPR005184">
    <property type="entry name" value="DUF306_Meta_HslJ"/>
</dbReference>
<dbReference type="AlphaFoldDB" id="A0A2T1K5A2"/>
<evidence type="ECO:0000313" key="3">
    <source>
        <dbReference type="Proteomes" id="UP000239866"/>
    </source>
</evidence>
<dbReference type="InterPro" id="IPR053147">
    <property type="entry name" value="Hsp_HslJ-like"/>
</dbReference>
<reference evidence="2 3" key="1">
    <citation type="submission" date="2018-03" db="EMBL/GenBank/DDBJ databases">
        <title>Marinobacter brunus sp. nov., a marine bacterium of Gamma-proteobacteria isolated from the surface seawater of the South China Sea.</title>
        <authorList>
            <person name="Cheng H."/>
            <person name="Wu Y.-H."/>
            <person name="Xamxidin M."/>
            <person name="Xu X.-W."/>
        </authorList>
    </citation>
    <scope>NUCLEOTIDE SEQUENCE [LARGE SCALE GENOMIC DNA]</scope>
    <source>
        <strain evidence="2 3">NH169-3</strain>
    </source>
</reference>
<dbReference type="RefSeq" id="WP_106764802.1">
    <property type="nucleotide sequence ID" value="NZ_PXNP01000104.1"/>
</dbReference>
<name>A0A2T1K5A2_9GAMM</name>
<protein>
    <submittedName>
        <fullName evidence="2">META domain-containing protein</fullName>
    </submittedName>
</protein>
<dbReference type="Pfam" id="PF03724">
    <property type="entry name" value="META"/>
    <property type="match status" value="1"/>
</dbReference>
<comment type="caution">
    <text evidence="2">The sequence shown here is derived from an EMBL/GenBank/DDBJ whole genome shotgun (WGS) entry which is preliminary data.</text>
</comment>
<feature type="domain" description="DUF306" evidence="1">
    <location>
        <begin position="33"/>
        <end position="136"/>
    </location>
</feature>
<dbReference type="PANTHER" id="PTHR35535:SF1">
    <property type="entry name" value="HEAT SHOCK PROTEIN HSLJ"/>
    <property type="match status" value="1"/>
</dbReference>
<evidence type="ECO:0000313" key="2">
    <source>
        <dbReference type="EMBL" id="PSF05218.1"/>
    </source>
</evidence>
<organism evidence="2 3">
    <name type="scientific">Marinobacter fuscus</name>
    <dbReference type="NCBI Taxonomy" id="2109942"/>
    <lineage>
        <taxon>Bacteria</taxon>
        <taxon>Pseudomonadati</taxon>
        <taxon>Pseudomonadota</taxon>
        <taxon>Gammaproteobacteria</taxon>
        <taxon>Pseudomonadales</taxon>
        <taxon>Marinobacteraceae</taxon>
        <taxon>Marinobacter</taxon>
    </lineage>
</organism>
<accession>A0A2T1K5A2</accession>
<dbReference type="Proteomes" id="UP000239866">
    <property type="component" value="Unassembled WGS sequence"/>
</dbReference>